<name>A0A6C0L031_9ZZZZ</name>
<reference evidence="1" key="1">
    <citation type="journal article" date="2020" name="Nature">
        <title>Giant virus diversity and host interactions through global metagenomics.</title>
        <authorList>
            <person name="Schulz F."/>
            <person name="Roux S."/>
            <person name="Paez-Espino D."/>
            <person name="Jungbluth S."/>
            <person name="Walsh D.A."/>
            <person name="Denef V.J."/>
            <person name="McMahon K.D."/>
            <person name="Konstantinidis K.T."/>
            <person name="Eloe-Fadrosh E.A."/>
            <person name="Kyrpides N.C."/>
            <person name="Woyke T."/>
        </authorList>
    </citation>
    <scope>NUCLEOTIDE SEQUENCE</scope>
    <source>
        <strain evidence="1">GVMAG-S-ERX555907-102</strain>
    </source>
</reference>
<accession>A0A6C0L031</accession>
<dbReference type="EMBL" id="MN741005">
    <property type="protein sequence ID" value="QHU22270.1"/>
    <property type="molecule type" value="Genomic_DNA"/>
</dbReference>
<organism evidence="1">
    <name type="scientific">viral metagenome</name>
    <dbReference type="NCBI Taxonomy" id="1070528"/>
    <lineage>
        <taxon>unclassified sequences</taxon>
        <taxon>metagenomes</taxon>
        <taxon>organismal metagenomes</taxon>
    </lineage>
</organism>
<proteinExistence type="predicted"/>
<protein>
    <submittedName>
        <fullName evidence="1">Uncharacterized protein</fullName>
    </submittedName>
</protein>
<evidence type="ECO:0000313" key="1">
    <source>
        <dbReference type="EMBL" id="QHU22270.1"/>
    </source>
</evidence>
<sequence length="305" mass="35866">MNFSNISQNFTEKEKRDSFIYLQNFMLDKDSKQEKFFIGRLSGNEPNLCGRLLSKRNIPNHLFQEMLGTAGIQFLGNEDLKSYVKQYTESCKNSSLLSVWSGGMYEQAKYFYNFLDKIAPNQKRICAQALEPFYFMQEDEYKMNEYFMNKKVLIISSHKETIESQLSIHSEIFDKSIFHETTEFYVYKPPQQNGGNHDTNSWIYHYEIIKKDIFKICDEFNFDIALVSCGGFGMITSNFIYKELNKNVMYIGGGLQLYFGIKGNRWINHPIISKMMTDKWCSVKEKDKPKSLSKNPRLCENSCYW</sequence>
<dbReference type="AlphaFoldDB" id="A0A6C0L031"/>